<dbReference type="Pfam" id="PF08241">
    <property type="entry name" value="Methyltransf_11"/>
    <property type="match status" value="1"/>
</dbReference>
<protein>
    <recommendedName>
        <fullName evidence="1">Methyltransferase type 11 domain-containing protein</fullName>
    </recommendedName>
</protein>
<dbReference type="Gene3D" id="3.40.50.150">
    <property type="entry name" value="Vaccinia Virus protein VP39"/>
    <property type="match status" value="1"/>
</dbReference>
<name>A0ABM8EH53_9BACT</name>
<accession>A0ABM8EH53</accession>
<sequence>MLSLLRKTYFRLLQGIFFQGRQGLENADAALRYFPISDTILEMGGEASILEVGSGCTGITPYIPHKVTGVDVSFEQPVSPNLTPVLLSGENLPFNDSSFDIVVSVDMLEHVPAPNRPTVISELLRVARKRVYLAVPCGNESEEHDRLLNDLYTARHGEAYPFLVEHVENGLPTAQEISTLLELAAADVVKKIRVRSAPNVNLKIREWFSRIWIRSPKAYGLLSPLICIFRRFYNFGNCYRRIFMVEIDAGE</sequence>
<evidence type="ECO:0000313" key="3">
    <source>
        <dbReference type="Proteomes" id="UP001317705"/>
    </source>
</evidence>
<evidence type="ECO:0000259" key="1">
    <source>
        <dbReference type="Pfam" id="PF08241"/>
    </source>
</evidence>
<dbReference type="InterPro" id="IPR029063">
    <property type="entry name" value="SAM-dependent_MTases_sf"/>
</dbReference>
<evidence type="ECO:0000313" key="2">
    <source>
        <dbReference type="EMBL" id="BDV41759.1"/>
    </source>
</evidence>
<dbReference type="EMBL" id="AP027151">
    <property type="protein sequence ID" value="BDV41759.1"/>
    <property type="molecule type" value="Genomic_DNA"/>
</dbReference>
<reference evidence="2 3" key="1">
    <citation type="submission" date="2022-12" db="EMBL/GenBank/DDBJ databases">
        <title>Polyphasic characterization of Geotalea uranireducens NIT-SL11 newly isolated from a complex of sewage sludge and microbially reduced graphene oxide.</title>
        <authorList>
            <person name="Xie L."/>
            <person name="Yoshida N."/>
            <person name="Meng L."/>
        </authorList>
    </citation>
    <scope>NUCLEOTIDE SEQUENCE [LARGE SCALE GENOMIC DNA]</scope>
    <source>
        <strain evidence="2 3">NIT-SL11</strain>
    </source>
</reference>
<dbReference type="SUPFAM" id="SSF53335">
    <property type="entry name" value="S-adenosyl-L-methionine-dependent methyltransferases"/>
    <property type="match status" value="1"/>
</dbReference>
<keyword evidence="3" id="KW-1185">Reference proteome</keyword>
<dbReference type="Proteomes" id="UP001317705">
    <property type="component" value="Chromosome"/>
</dbReference>
<organism evidence="2 3">
    <name type="scientific">Geotalea uraniireducens</name>
    <dbReference type="NCBI Taxonomy" id="351604"/>
    <lineage>
        <taxon>Bacteria</taxon>
        <taxon>Pseudomonadati</taxon>
        <taxon>Thermodesulfobacteriota</taxon>
        <taxon>Desulfuromonadia</taxon>
        <taxon>Geobacterales</taxon>
        <taxon>Geobacteraceae</taxon>
        <taxon>Geotalea</taxon>
    </lineage>
</organism>
<proteinExistence type="predicted"/>
<gene>
    <name evidence="2" type="ORF">GURASL_06820</name>
</gene>
<dbReference type="InterPro" id="IPR013216">
    <property type="entry name" value="Methyltransf_11"/>
</dbReference>
<feature type="domain" description="Methyltransferase type 11" evidence="1">
    <location>
        <begin position="50"/>
        <end position="134"/>
    </location>
</feature>
<dbReference type="CDD" id="cd02440">
    <property type="entry name" value="AdoMet_MTases"/>
    <property type="match status" value="1"/>
</dbReference>